<name>W6QRI8_PENRF</name>
<evidence type="ECO:0000313" key="1">
    <source>
        <dbReference type="EMBL" id="CDM38607.1"/>
    </source>
</evidence>
<dbReference type="AlphaFoldDB" id="W6QRI8"/>
<protein>
    <submittedName>
        <fullName evidence="1">Uncharacterized protein</fullName>
    </submittedName>
</protein>
<dbReference type="EMBL" id="HG792047">
    <property type="protein sequence ID" value="CDM38607.1"/>
    <property type="molecule type" value="Genomic_DNA"/>
</dbReference>
<reference evidence="1" key="1">
    <citation type="journal article" date="2014" name="Nat. Commun.">
        <title>Multiple recent horizontal transfers of a large genomic region in cheese making fungi.</title>
        <authorList>
            <person name="Cheeseman K."/>
            <person name="Ropars J."/>
            <person name="Renault P."/>
            <person name="Dupont J."/>
            <person name="Gouzy J."/>
            <person name="Branca A."/>
            <person name="Abraham A.L."/>
            <person name="Ceppi M."/>
            <person name="Conseiller E."/>
            <person name="Debuchy R."/>
            <person name="Malagnac F."/>
            <person name="Goarin A."/>
            <person name="Silar P."/>
            <person name="Lacoste S."/>
            <person name="Sallet E."/>
            <person name="Bensimon A."/>
            <person name="Giraud T."/>
            <person name="Brygoo Y."/>
        </authorList>
    </citation>
    <scope>NUCLEOTIDE SEQUENCE [LARGE SCALE GENOMIC DNA]</scope>
    <source>
        <strain evidence="1">FM164</strain>
    </source>
</reference>
<evidence type="ECO:0000313" key="2">
    <source>
        <dbReference type="Proteomes" id="UP000030686"/>
    </source>
</evidence>
<dbReference type="OrthoDB" id="4376558at2759"/>
<dbReference type="Proteomes" id="UP000030686">
    <property type="component" value="Unassembled WGS sequence"/>
</dbReference>
<proteinExistence type="predicted"/>
<gene>
    <name evidence="1" type="ORF">PROQFM164_S33g000001</name>
</gene>
<keyword evidence="2" id="KW-1185">Reference proteome</keyword>
<organism evidence="1 2">
    <name type="scientific">Penicillium roqueforti (strain FM164)</name>
    <dbReference type="NCBI Taxonomy" id="1365484"/>
    <lineage>
        <taxon>Eukaryota</taxon>
        <taxon>Fungi</taxon>
        <taxon>Dikarya</taxon>
        <taxon>Ascomycota</taxon>
        <taxon>Pezizomycotina</taxon>
        <taxon>Eurotiomycetes</taxon>
        <taxon>Eurotiomycetidae</taxon>
        <taxon>Eurotiales</taxon>
        <taxon>Aspergillaceae</taxon>
        <taxon>Penicillium</taxon>
    </lineage>
</organism>
<accession>W6QRI8</accession>
<sequence>MPRGKKVILPPLFLPKMTSVILENKDHPLDASSLIHDSHVLVAKTRYKETAKSCGSCALALWSNVLGSIENRIIFKISGIQTCQAKVHIPATVR</sequence>